<feature type="compositionally biased region" description="Polar residues" evidence="2">
    <location>
        <begin position="815"/>
        <end position="826"/>
    </location>
</feature>
<feature type="compositionally biased region" description="Low complexity" evidence="2">
    <location>
        <begin position="491"/>
        <end position="525"/>
    </location>
</feature>
<evidence type="ECO:0000259" key="3">
    <source>
        <dbReference type="PROSITE" id="PS50217"/>
    </source>
</evidence>
<feature type="coiled-coil region" evidence="1">
    <location>
        <begin position="297"/>
        <end position="324"/>
    </location>
</feature>
<name>A0A151ZGC5_TIELA</name>
<feature type="compositionally biased region" description="Low complexity" evidence="2">
    <location>
        <begin position="189"/>
        <end position="200"/>
    </location>
</feature>
<feature type="domain" description="BZIP" evidence="3">
    <location>
        <begin position="272"/>
        <end position="323"/>
    </location>
</feature>
<dbReference type="GO" id="GO:0043565">
    <property type="term" value="F:sequence-specific DNA binding"/>
    <property type="evidence" value="ECO:0007669"/>
    <property type="project" value="TreeGrafter"/>
</dbReference>
<dbReference type="InParanoid" id="A0A151ZGC5"/>
<evidence type="ECO:0000313" key="5">
    <source>
        <dbReference type="Proteomes" id="UP000076078"/>
    </source>
</evidence>
<organism evidence="4 5">
    <name type="scientific">Tieghemostelium lacteum</name>
    <name type="common">Slime mold</name>
    <name type="synonym">Dictyostelium lacteum</name>
    <dbReference type="NCBI Taxonomy" id="361077"/>
    <lineage>
        <taxon>Eukaryota</taxon>
        <taxon>Amoebozoa</taxon>
        <taxon>Evosea</taxon>
        <taxon>Eumycetozoa</taxon>
        <taxon>Dictyostelia</taxon>
        <taxon>Dictyosteliales</taxon>
        <taxon>Raperosteliaceae</taxon>
        <taxon>Tieghemostelium</taxon>
    </lineage>
</organism>
<feature type="compositionally biased region" description="Low complexity" evidence="2">
    <location>
        <begin position="732"/>
        <end position="749"/>
    </location>
</feature>
<feature type="region of interest" description="Disordered" evidence="2">
    <location>
        <begin position="487"/>
        <end position="554"/>
    </location>
</feature>
<protein>
    <submittedName>
        <fullName evidence="4">Putative basic-leucine zipper transcription factor</fullName>
    </submittedName>
</protein>
<dbReference type="InterPro" id="IPR004827">
    <property type="entry name" value="bZIP"/>
</dbReference>
<dbReference type="OrthoDB" id="20899at2759"/>
<dbReference type="PROSITE" id="PS50217">
    <property type="entry name" value="BZIP"/>
    <property type="match status" value="1"/>
</dbReference>
<feature type="region of interest" description="Disordered" evidence="2">
    <location>
        <begin position="189"/>
        <end position="292"/>
    </location>
</feature>
<dbReference type="Pfam" id="PF07716">
    <property type="entry name" value="bZIP_2"/>
    <property type="match status" value="1"/>
</dbReference>
<dbReference type="Proteomes" id="UP000076078">
    <property type="component" value="Unassembled WGS sequence"/>
</dbReference>
<dbReference type="AlphaFoldDB" id="A0A151ZGC5"/>
<dbReference type="GO" id="GO:0003700">
    <property type="term" value="F:DNA-binding transcription factor activity"/>
    <property type="evidence" value="ECO:0007669"/>
    <property type="project" value="InterPro"/>
</dbReference>
<evidence type="ECO:0000256" key="2">
    <source>
        <dbReference type="SAM" id="MobiDB-lite"/>
    </source>
</evidence>
<keyword evidence="1" id="KW-0175">Coiled coil</keyword>
<evidence type="ECO:0000256" key="1">
    <source>
        <dbReference type="SAM" id="Coils"/>
    </source>
</evidence>
<sequence length="845" mass="96366">MDSSDMNNNYLYTGNPNYFQEFTNLGLGASTSSMFLKPNELPPLNIQPQQLSGYSIGNQIPNQYLQHQQSLQPIHSLQPLQQQQQPPQQYNKLDEDIFHKVDIKVPNGTPTDLDYIRNVVSVQQEMFQKKLVDAGINVSDQQLQFMFQQEQQKYLKKQQPPLQQQQQQQYVPNTQYIPLHQLQQKYQPYPQQVQPQQQPQQQPPPSQQQQQQPPIPQQTVPQVVQQQTVQKQTASTTTSATNKANCKPKKTKQPIPEPPLQDSSDEDDDDYDKYKNKSRSSQNMASRNYRQRKKDHIYEVEEKVRKLSLENEKLRQENSVLKKGDMGDVMKPDTEFQEVLEGSNILMALLSDAVDRQDLVTIEYLLQLYYFSSHLRSTVVEKEVEKIVHPYTQIRLVYLGYRSSSEGALLKPFSTTLWWPKFAEEVQLSEEQKQASDILWHDHLKIDKELRLERDALDREIKEIFTTKIISCGEHMRDDKYLSTVPKENYPTISPNSEIPSSPSSNSSSSSSNSTFPNSNNTSPSLVNHTPPESPSIASGGSASSSHQHYSPYPLPDRSEIPLEIVNGGLAGFNGSTFVGEGKPIDLSELLDLTRKLELLKKNFVKHRNLICDTDLVLSTILTPFQHAKLILRLNSVTNYDMSIVDTVTGIWGTIHNYNNDIREGKSFISKLLPGNNIEVFENLKKKYEQDKLKTYRLETLQQTYENLYDKFFKNSKSAAFAPSAIFAQLNSNNNNNNNNLSQKTHNNNCTGNQHSPPQPSHYQDPLSTPPTINIPQHPIPLQSQIQLPQNKTDSNSNVTTTSAATPTTTTNTPKIQQSAGDTTGTNKKKKPKKFQWYSYKSPQK</sequence>
<keyword evidence="5" id="KW-1185">Reference proteome</keyword>
<accession>A0A151ZGC5</accession>
<dbReference type="EMBL" id="LODT01000028">
    <property type="protein sequence ID" value="KYQ92977.1"/>
    <property type="molecule type" value="Genomic_DNA"/>
</dbReference>
<feature type="compositionally biased region" description="Low complexity" evidence="2">
    <location>
        <begin position="207"/>
        <end position="241"/>
    </location>
</feature>
<dbReference type="InterPro" id="IPR046347">
    <property type="entry name" value="bZIP_sf"/>
</dbReference>
<reference evidence="4 5" key="1">
    <citation type="submission" date="2015-12" db="EMBL/GenBank/DDBJ databases">
        <title>Dictyostelia acquired genes for synthesis and detection of signals that induce cell-type specialization by lateral gene transfer from prokaryotes.</title>
        <authorList>
            <person name="Gloeckner G."/>
            <person name="Schaap P."/>
        </authorList>
    </citation>
    <scope>NUCLEOTIDE SEQUENCE [LARGE SCALE GENOMIC DNA]</scope>
    <source>
        <strain evidence="4 5">TK</strain>
    </source>
</reference>
<dbReference type="CDD" id="cd14686">
    <property type="entry name" value="bZIP"/>
    <property type="match status" value="1"/>
</dbReference>
<dbReference type="PANTHER" id="PTHR14312:SF1">
    <property type="entry name" value="BASIC-LEUCINE ZIPPER TRANSCRIPTION FACTOR A"/>
    <property type="match status" value="1"/>
</dbReference>
<gene>
    <name evidence="4" type="ORF">DLAC_05580</name>
</gene>
<dbReference type="Gene3D" id="1.20.5.170">
    <property type="match status" value="1"/>
</dbReference>
<dbReference type="PANTHER" id="PTHR14312">
    <property type="entry name" value="CREB/ATF BZIP TRANSCRIPTION FACTOR"/>
    <property type="match status" value="1"/>
</dbReference>
<evidence type="ECO:0000313" key="4">
    <source>
        <dbReference type="EMBL" id="KYQ92977.1"/>
    </source>
</evidence>
<feature type="compositionally biased region" description="Low complexity" evidence="2">
    <location>
        <begin position="775"/>
        <end position="814"/>
    </location>
</feature>
<feature type="compositionally biased region" description="Low complexity" evidence="2">
    <location>
        <begin position="535"/>
        <end position="552"/>
    </location>
</feature>
<dbReference type="STRING" id="361077.A0A151ZGC5"/>
<proteinExistence type="predicted"/>
<comment type="caution">
    <text evidence="4">The sequence shown here is derived from an EMBL/GenBank/DDBJ whole genome shotgun (WGS) entry which is preliminary data.</text>
</comment>
<dbReference type="SUPFAM" id="SSF57959">
    <property type="entry name" value="Leucine zipper domain"/>
    <property type="match status" value="1"/>
</dbReference>
<feature type="region of interest" description="Disordered" evidence="2">
    <location>
        <begin position="732"/>
        <end position="845"/>
    </location>
</feature>
<dbReference type="GO" id="GO:0005634">
    <property type="term" value="C:nucleus"/>
    <property type="evidence" value="ECO:0007669"/>
    <property type="project" value="TreeGrafter"/>
</dbReference>
<dbReference type="FunCoup" id="A0A151ZGC5">
    <property type="interactions" value="441"/>
</dbReference>